<reference evidence="1 2" key="1">
    <citation type="journal article" date="2024" name="G3 (Bethesda)">
        <title>Genome assembly of Hibiscus sabdariffa L. provides insights into metabolisms of medicinal natural products.</title>
        <authorList>
            <person name="Kim T."/>
        </authorList>
    </citation>
    <scope>NUCLEOTIDE SEQUENCE [LARGE SCALE GENOMIC DNA]</scope>
    <source>
        <strain evidence="1">TK-2024</strain>
        <tissue evidence="1">Old leaves</tissue>
    </source>
</reference>
<evidence type="ECO:0000313" key="2">
    <source>
        <dbReference type="Proteomes" id="UP001396334"/>
    </source>
</evidence>
<dbReference type="Proteomes" id="UP001396334">
    <property type="component" value="Unassembled WGS sequence"/>
</dbReference>
<accession>A0ABR2RTU9</accession>
<dbReference type="EMBL" id="JBBPBN010000020">
    <property type="protein sequence ID" value="KAK9016322.1"/>
    <property type="molecule type" value="Genomic_DNA"/>
</dbReference>
<comment type="caution">
    <text evidence="1">The sequence shown here is derived from an EMBL/GenBank/DDBJ whole genome shotgun (WGS) entry which is preliminary data.</text>
</comment>
<name>A0ABR2RTU9_9ROSI</name>
<sequence length="137" mass="16439">MTDHSLLPVRRSSFKYLAAWQSHSGFEEMLANMWKPGESIVSNIERFQLEASRWNKKSFGHIGRHKHVLMARIRGIERINEAFPVPYFQELEDKLKGELTKVLRQEESLWFQRSRREWIKGGDRNTKYYHRVAKVRH</sequence>
<keyword evidence="2" id="KW-1185">Reference proteome</keyword>
<gene>
    <name evidence="1" type="ORF">V6N11_078824</name>
</gene>
<evidence type="ECO:0000313" key="1">
    <source>
        <dbReference type="EMBL" id="KAK9016322.1"/>
    </source>
</evidence>
<organism evidence="1 2">
    <name type="scientific">Hibiscus sabdariffa</name>
    <name type="common">roselle</name>
    <dbReference type="NCBI Taxonomy" id="183260"/>
    <lineage>
        <taxon>Eukaryota</taxon>
        <taxon>Viridiplantae</taxon>
        <taxon>Streptophyta</taxon>
        <taxon>Embryophyta</taxon>
        <taxon>Tracheophyta</taxon>
        <taxon>Spermatophyta</taxon>
        <taxon>Magnoliopsida</taxon>
        <taxon>eudicotyledons</taxon>
        <taxon>Gunneridae</taxon>
        <taxon>Pentapetalae</taxon>
        <taxon>rosids</taxon>
        <taxon>malvids</taxon>
        <taxon>Malvales</taxon>
        <taxon>Malvaceae</taxon>
        <taxon>Malvoideae</taxon>
        <taxon>Hibiscus</taxon>
    </lineage>
</organism>
<proteinExistence type="predicted"/>
<protein>
    <submittedName>
        <fullName evidence="1">Uncharacterized protein</fullName>
    </submittedName>
</protein>